<organism evidence="2 3">
    <name type="scientific">Anaeromyces robustus</name>
    <dbReference type="NCBI Taxonomy" id="1754192"/>
    <lineage>
        <taxon>Eukaryota</taxon>
        <taxon>Fungi</taxon>
        <taxon>Fungi incertae sedis</taxon>
        <taxon>Chytridiomycota</taxon>
        <taxon>Chytridiomycota incertae sedis</taxon>
        <taxon>Neocallimastigomycetes</taxon>
        <taxon>Neocallimastigales</taxon>
        <taxon>Neocallimastigaceae</taxon>
        <taxon>Anaeromyces</taxon>
    </lineage>
</organism>
<dbReference type="InterPro" id="IPR038595">
    <property type="entry name" value="LOR_sf"/>
</dbReference>
<dbReference type="Pfam" id="PF04525">
    <property type="entry name" value="LOR"/>
    <property type="match status" value="1"/>
</dbReference>
<comment type="similarity">
    <text evidence="1">Belongs to the LOR family.</text>
</comment>
<comment type="caution">
    <text evidence="2">The sequence shown here is derived from an EMBL/GenBank/DDBJ whole genome shotgun (WGS) entry which is preliminary data.</text>
</comment>
<proteinExistence type="inferred from homology"/>
<accession>A0A1Y1XKV1</accession>
<dbReference type="AlphaFoldDB" id="A0A1Y1XKV1"/>
<dbReference type="Gene3D" id="2.40.160.200">
    <property type="entry name" value="LURP1-related"/>
    <property type="match status" value="1"/>
</dbReference>
<dbReference type="InterPro" id="IPR007612">
    <property type="entry name" value="LOR"/>
</dbReference>
<evidence type="ECO:0000313" key="2">
    <source>
        <dbReference type="EMBL" id="ORX86323.1"/>
    </source>
</evidence>
<evidence type="ECO:0000256" key="1">
    <source>
        <dbReference type="ARBA" id="ARBA00005437"/>
    </source>
</evidence>
<reference evidence="2 3" key="1">
    <citation type="submission" date="2016-08" db="EMBL/GenBank/DDBJ databases">
        <title>A Parts List for Fungal Cellulosomes Revealed by Comparative Genomics.</title>
        <authorList>
            <consortium name="DOE Joint Genome Institute"/>
            <person name="Haitjema C.H."/>
            <person name="Gilmore S.P."/>
            <person name="Henske J.K."/>
            <person name="Solomon K.V."/>
            <person name="De Groot R."/>
            <person name="Kuo A."/>
            <person name="Mondo S.J."/>
            <person name="Salamov A.A."/>
            <person name="Labutti K."/>
            <person name="Zhao Z."/>
            <person name="Chiniquy J."/>
            <person name="Barry K."/>
            <person name="Brewer H.M."/>
            <person name="Purvine S.O."/>
            <person name="Wright A.T."/>
            <person name="Boxma B."/>
            <person name="Van Alen T."/>
            <person name="Hackstein J.H."/>
            <person name="Baker S.E."/>
            <person name="Grigoriev I.V."/>
            <person name="O'Malley M.A."/>
        </authorList>
    </citation>
    <scope>NUCLEOTIDE SEQUENCE [LARGE SCALE GENOMIC DNA]</scope>
    <source>
        <strain evidence="2 3">S4</strain>
    </source>
</reference>
<evidence type="ECO:0008006" key="4">
    <source>
        <dbReference type="Google" id="ProtNLM"/>
    </source>
</evidence>
<dbReference type="InterPro" id="IPR025659">
    <property type="entry name" value="Tubby-like_C"/>
</dbReference>
<dbReference type="Proteomes" id="UP000193944">
    <property type="component" value="Unassembled WGS sequence"/>
</dbReference>
<sequence length="189" mass="21923">MYTGQIAKPPMNIAVYDTSYIFPVNVTLLIQSERLSYRYFKFSGLDGSVYFKTADSFSKVVICNDKNEPLFNIRDIYDYKIYLGKKKEKFIFKTKCDSPIKTRVIYTNLITGMEEEIEMKSDPNYSYCKIFHGKEKENAPLIAKIVRSNKESYSTDNFSIEMPAGVDNLFLIALASIFLENYRIISKHN</sequence>
<evidence type="ECO:0000313" key="3">
    <source>
        <dbReference type="Proteomes" id="UP000193944"/>
    </source>
</evidence>
<dbReference type="EMBL" id="MCFG01000022">
    <property type="protein sequence ID" value="ORX86323.1"/>
    <property type="molecule type" value="Genomic_DNA"/>
</dbReference>
<reference evidence="2 3" key="2">
    <citation type="submission" date="2016-08" db="EMBL/GenBank/DDBJ databases">
        <title>Pervasive Adenine N6-methylation of Active Genes in Fungi.</title>
        <authorList>
            <consortium name="DOE Joint Genome Institute"/>
            <person name="Mondo S.J."/>
            <person name="Dannebaum R.O."/>
            <person name="Kuo R.C."/>
            <person name="Labutti K."/>
            <person name="Haridas S."/>
            <person name="Kuo A."/>
            <person name="Salamov A."/>
            <person name="Ahrendt S.R."/>
            <person name="Lipzen A."/>
            <person name="Sullivan W."/>
            <person name="Andreopoulos W.B."/>
            <person name="Clum A."/>
            <person name="Lindquist E."/>
            <person name="Daum C."/>
            <person name="Ramamoorthy G.K."/>
            <person name="Gryganskyi A."/>
            <person name="Culley D."/>
            <person name="Magnuson J.K."/>
            <person name="James T.Y."/>
            <person name="O'Malley M.A."/>
            <person name="Stajich J.E."/>
            <person name="Spatafora J.W."/>
            <person name="Visel A."/>
            <person name="Grigoriev I.V."/>
        </authorList>
    </citation>
    <scope>NUCLEOTIDE SEQUENCE [LARGE SCALE GENOMIC DNA]</scope>
    <source>
        <strain evidence="2 3">S4</strain>
    </source>
</reference>
<dbReference type="SUPFAM" id="SSF54518">
    <property type="entry name" value="Tubby C-terminal domain-like"/>
    <property type="match status" value="1"/>
</dbReference>
<name>A0A1Y1XKV1_9FUNG</name>
<gene>
    <name evidence="2" type="ORF">BCR32DRAFT_241036</name>
</gene>
<keyword evidence="3" id="KW-1185">Reference proteome</keyword>
<protein>
    <recommendedName>
        <fullName evidence="4">DUF567-domain-containing protein</fullName>
    </recommendedName>
</protein>